<reference evidence="2" key="2">
    <citation type="submission" date="2015-06" db="UniProtKB">
        <authorList>
            <consortium name="EnsemblProtists"/>
        </authorList>
    </citation>
    <scope>IDENTIFICATION</scope>
    <source>
        <strain evidence="2">Emoy2</strain>
    </source>
</reference>
<dbReference type="HOGENOM" id="CLU_2269008_0_0_1"/>
<organism evidence="2 3">
    <name type="scientific">Hyaloperonospora arabidopsidis (strain Emoy2)</name>
    <name type="common">Downy mildew agent</name>
    <name type="synonym">Peronospora arabidopsidis</name>
    <dbReference type="NCBI Taxonomy" id="559515"/>
    <lineage>
        <taxon>Eukaryota</taxon>
        <taxon>Sar</taxon>
        <taxon>Stramenopiles</taxon>
        <taxon>Oomycota</taxon>
        <taxon>Peronosporomycetes</taxon>
        <taxon>Peronosporales</taxon>
        <taxon>Peronosporaceae</taxon>
        <taxon>Hyaloperonospora</taxon>
    </lineage>
</organism>
<dbReference type="OMA" id="QFNRQPE"/>
<dbReference type="InParanoid" id="M4BIY5"/>
<dbReference type="STRING" id="559515.M4BIY5"/>
<keyword evidence="3" id="KW-1185">Reference proteome</keyword>
<proteinExistence type="predicted"/>
<dbReference type="AlphaFoldDB" id="M4BIY5"/>
<reference evidence="3" key="1">
    <citation type="journal article" date="2010" name="Science">
        <title>Signatures of adaptation to obligate biotrophy in the Hyaloperonospora arabidopsidis genome.</title>
        <authorList>
            <person name="Baxter L."/>
            <person name="Tripathy S."/>
            <person name="Ishaque N."/>
            <person name="Boot N."/>
            <person name="Cabral A."/>
            <person name="Kemen E."/>
            <person name="Thines M."/>
            <person name="Ah-Fong A."/>
            <person name="Anderson R."/>
            <person name="Badejoko W."/>
            <person name="Bittner-Eddy P."/>
            <person name="Boore J.L."/>
            <person name="Chibucos M.C."/>
            <person name="Coates M."/>
            <person name="Dehal P."/>
            <person name="Delehaunty K."/>
            <person name="Dong S."/>
            <person name="Downton P."/>
            <person name="Dumas B."/>
            <person name="Fabro G."/>
            <person name="Fronick C."/>
            <person name="Fuerstenberg S.I."/>
            <person name="Fulton L."/>
            <person name="Gaulin E."/>
            <person name="Govers F."/>
            <person name="Hughes L."/>
            <person name="Humphray S."/>
            <person name="Jiang R.H."/>
            <person name="Judelson H."/>
            <person name="Kamoun S."/>
            <person name="Kyung K."/>
            <person name="Meijer H."/>
            <person name="Minx P."/>
            <person name="Morris P."/>
            <person name="Nelson J."/>
            <person name="Phuntumart V."/>
            <person name="Qutob D."/>
            <person name="Rehmany A."/>
            <person name="Rougon-Cardoso A."/>
            <person name="Ryden P."/>
            <person name="Torto-Alalibo T."/>
            <person name="Studholme D."/>
            <person name="Wang Y."/>
            <person name="Win J."/>
            <person name="Wood J."/>
            <person name="Clifton S.W."/>
            <person name="Rogers J."/>
            <person name="Van den Ackerveken G."/>
            <person name="Jones J.D."/>
            <person name="McDowell J.M."/>
            <person name="Beynon J."/>
            <person name="Tyler B.M."/>
        </authorList>
    </citation>
    <scope>NUCLEOTIDE SEQUENCE [LARGE SCALE GENOMIC DNA]</scope>
    <source>
        <strain evidence="3">Emoy2</strain>
    </source>
</reference>
<dbReference type="EnsemblProtists" id="HpaT806362">
    <property type="protein sequence ID" value="HpaP806362"/>
    <property type="gene ID" value="HpaG806362"/>
</dbReference>
<dbReference type="VEuPathDB" id="FungiDB:HpaG806362"/>
<dbReference type="Proteomes" id="UP000011713">
    <property type="component" value="Unassembled WGS sequence"/>
</dbReference>
<dbReference type="SUPFAM" id="SSF54160">
    <property type="entry name" value="Chromo domain-like"/>
    <property type="match status" value="1"/>
</dbReference>
<evidence type="ECO:0000259" key="1">
    <source>
        <dbReference type="PROSITE" id="PS50013"/>
    </source>
</evidence>
<dbReference type="eggNOG" id="ENOG502SG2N">
    <property type="taxonomic scope" value="Eukaryota"/>
</dbReference>
<name>M4BIY5_HYAAE</name>
<dbReference type="PROSITE" id="PS50013">
    <property type="entry name" value="CHROMO_2"/>
    <property type="match status" value="1"/>
</dbReference>
<protein>
    <recommendedName>
        <fullName evidence="1">Chromo domain-containing protein</fullName>
    </recommendedName>
</protein>
<feature type="domain" description="Chromo" evidence="1">
    <location>
        <begin position="41"/>
        <end position="103"/>
    </location>
</feature>
<evidence type="ECO:0000313" key="3">
    <source>
        <dbReference type="Proteomes" id="UP000011713"/>
    </source>
</evidence>
<dbReference type="InterPro" id="IPR000953">
    <property type="entry name" value="Chromo/chromo_shadow_dom"/>
</dbReference>
<dbReference type="EMBL" id="JH598306">
    <property type="status" value="NOT_ANNOTATED_CDS"/>
    <property type="molecule type" value="Genomic_DNA"/>
</dbReference>
<dbReference type="Gene3D" id="2.40.50.40">
    <property type="match status" value="1"/>
</dbReference>
<sequence length="103" mass="12534">MNPKFNVDVLSPYVPTPDKFLSRPIPKSSKLVSDDPSNRLQIVKKLLEKRQFNRQPEWLVQWHGEAKRQATWERERNIRHVFHWKELVVDFKRRQRELKSGRM</sequence>
<evidence type="ECO:0000313" key="2">
    <source>
        <dbReference type="EnsemblProtists" id="HpaP806362"/>
    </source>
</evidence>
<accession>M4BIY5</accession>
<dbReference type="InterPro" id="IPR016197">
    <property type="entry name" value="Chromo-like_dom_sf"/>
</dbReference>